<reference evidence="2" key="1">
    <citation type="submission" date="2015-02" db="EMBL/GenBank/DDBJ databases">
        <authorList>
            <person name="Chooi Y.-H."/>
        </authorList>
    </citation>
    <scope>NUCLEOTIDE SEQUENCE [LARGE SCALE GENOMIC DNA]</scope>
    <source>
        <strain evidence="2">strain Y</strain>
    </source>
</reference>
<accession>A0A0D6JBE0</accession>
<evidence type="ECO:0000313" key="1">
    <source>
        <dbReference type="EMBL" id="CPR16299.1"/>
    </source>
</evidence>
<name>A0A0D6JBE0_9HYPH</name>
<gene>
    <name evidence="1" type="ORF">YBN1229_v1_0747</name>
</gene>
<dbReference type="AlphaFoldDB" id="A0A0D6JBE0"/>
<sequence>MMRPAWALARDARIINTGIIRDK</sequence>
<dbReference type="Proteomes" id="UP000033187">
    <property type="component" value="Chromosome 1"/>
</dbReference>
<dbReference type="EMBL" id="LN829119">
    <property type="protein sequence ID" value="CPR16299.1"/>
    <property type="molecule type" value="Genomic_DNA"/>
</dbReference>
<proteinExistence type="predicted"/>
<evidence type="ECO:0000313" key="2">
    <source>
        <dbReference type="Proteomes" id="UP000033187"/>
    </source>
</evidence>
<dbReference type="KEGG" id="fiy:BN1229_v1_0747"/>
<protein>
    <submittedName>
        <fullName evidence="1">Uncharacterized protein</fullName>
    </submittedName>
</protein>
<keyword evidence="2" id="KW-1185">Reference proteome</keyword>
<organism evidence="1 2">
    <name type="scientific">Candidatus Filomicrobium marinum</name>
    <dbReference type="NCBI Taxonomy" id="1608628"/>
    <lineage>
        <taxon>Bacteria</taxon>
        <taxon>Pseudomonadati</taxon>
        <taxon>Pseudomonadota</taxon>
        <taxon>Alphaproteobacteria</taxon>
        <taxon>Hyphomicrobiales</taxon>
        <taxon>Hyphomicrobiaceae</taxon>
        <taxon>Filomicrobium</taxon>
    </lineage>
</organism>